<accession>A0A316TG76</accession>
<dbReference type="RefSeq" id="WP_109692537.1">
    <property type="nucleotide sequence ID" value="NZ_QGDD01000002.1"/>
</dbReference>
<organism evidence="3 4">
    <name type="scientific">Nocardioides silvaticus</name>
    <dbReference type="NCBI Taxonomy" id="2201891"/>
    <lineage>
        <taxon>Bacteria</taxon>
        <taxon>Bacillati</taxon>
        <taxon>Actinomycetota</taxon>
        <taxon>Actinomycetes</taxon>
        <taxon>Propionibacteriales</taxon>
        <taxon>Nocardioidaceae</taxon>
        <taxon>Nocardioides</taxon>
    </lineage>
</organism>
<protein>
    <submittedName>
        <fullName evidence="3">Thioesterase family protein</fullName>
    </submittedName>
</protein>
<feature type="domain" description="Acyl-CoA thioesterase-like C-terminal" evidence="2">
    <location>
        <begin position="126"/>
        <end position="252"/>
    </location>
</feature>
<dbReference type="InterPro" id="IPR049450">
    <property type="entry name" value="ACOT8-like_C"/>
</dbReference>
<comment type="caution">
    <text evidence="3">The sequence shown here is derived from an EMBL/GenBank/DDBJ whole genome shotgun (WGS) entry which is preliminary data.</text>
</comment>
<dbReference type="InterPro" id="IPR049449">
    <property type="entry name" value="TesB_ACOT8-like_N"/>
</dbReference>
<evidence type="ECO:0000259" key="2">
    <source>
        <dbReference type="Pfam" id="PF20789"/>
    </source>
</evidence>
<gene>
    <name evidence="3" type="ORF">DJ010_04845</name>
</gene>
<evidence type="ECO:0000313" key="4">
    <source>
        <dbReference type="Proteomes" id="UP000245507"/>
    </source>
</evidence>
<dbReference type="EMBL" id="QGDD01000002">
    <property type="protein sequence ID" value="PWN03450.1"/>
    <property type="molecule type" value="Genomic_DNA"/>
</dbReference>
<dbReference type="Pfam" id="PF20789">
    <property type="entry name" value="4HBT_3C"/>
    <property type="match status" value="1"/>
</dbReference>
<dbReference type="Proteomes" id="UP000245507">
    <property type="component" value="Unassembled WGS sequence"/>
</dbReference>
<reference evidence="3 4" key="1">
    <citation type="submission" date="2018-05" db="EMBL/GenBank/DDBJ databases">
        <title>Nocardioides silvaticus genome.</title>
        <authorList>
            <person name="Li C."/>
            <person name="Wang G."/>
        </authorList>
    </citation>
    <scope>NUCLEOTIDE SEQUENCE [LARGE SCALE GENOMIC DNA]</scope>
    <source>
        <strain evidence="3 4">CCTCC AB 2018079</strain>
    </source>
</reference>
<name>A0A316TG76_9ACTN</name>
<dbReference type="SUPFAM" id="SSF54637">
    <property type="entry name" value="Thioesterase/thiol ester dehydrase-isomerase"/>
    <property type="match status" value="2"/>
</dbReference>
<dbReference type="Pfam" id="PF13622">
    <property type="entry name" value="4HBT_3"/>
    <property type="match status" value="1"/>
</dbReference>
<evidence type="ECO:0000259" key="1">
    <source>
        <dbReference type="Pfam" id="PF13622"/>
    </source>
</evidence>
<proteinExistence type="predicted"/>
<dbReference type="OrthoDB" id="1413770at2"/>
<evidence type="ECO:0000313" key="3">
    <source>
        <dbReference type="EMBL" id="PWN03450.1"/>
    </source>
</evidence>
<dbReference type="InterPro" id="IPR042171">
    <property type="entry name" value="Acyl-CoA_hotdog"/>
</dbReference>
<dbReference type="InterPro" id="IPR029069">
    <property type="entry name" value="HotDog_dom_sf"/>
</dbReference>
<sequence>MADAFYLSATDGSFDSQYATSSAWGPGVQHGGPPAALLARAIEASPAAEGRLIGRITVDLLGPVPVAPLTVTTSVQRSGRSVGLVEAVLTAERPVAKASAWLFPAAEAKAADDPAGPVHGPGDGAHRSFPDTWSGGYLDATEWRWVSGEVHEGRATAWMRPRVALVDDEPWSPVPRLLATADSASGVSSALDPGEWQFLNTELTVHVLRPPVGEWLCLDAETTLASGSVGLATSSVYDEQGLVARTAQALLVARRTA</sequence>
<feature type="domain" description="Acyl-CoA thioesterase-like N-terminal HotDog" evidence="1">
    <location>
        <begin position="21"/>
        <end position="102"/>
    </location>
</feature>
<dbReference type="AlphaFoldDB" id="A0A316TG76"/>
<keyword evidence="4" id="KW-1185">Reference proteome</keyword>
<dbReference type="Gene3D" id="2.40.160.210">
    <property type="entry name" value="Acyl-CoA thioesterase, double hotdog domain"/>
    <property type="match status" value="1"/>
</dbReference>